<evidence type="ECO:0000256" key="1">
    <source>
        <dbReference type="ARBA" id="ARBA00004651"/>
    </source>
</evidence>
<evidence type="ECO:0000313" key="8">
    <source>
        <dbReference type="Proteomes" id="UP000257143"/>
    </source>
</evidence>
<comment type="subcellular location">
    <subcellularLocation>
        <location evidence="1">Cell membrane</location>
        <topology evidence="1">Multi-pass membrane protein</topology>
    </subcellularLocation>
</comment>
<dbReference type="PANTHER" id="PTHR30213:SF0">
    <property type="entry name" value="UPF0761 MEMBRANE PROTEIN YIHY"/>
    <property type="match status" value="1"/>
</dbReference>
<keyword evidence="8" id="KW-1185">Reference proteome</keyword>
<reference evidence="8" key="1">
    <citation type="submission" date="2017-11" db="EMBL/GenBank/DDBJ databases">
        <authorList>
            <person name="Zhu W."/>
        </authorList>
    </citation>
    <scope>NUCLEOTIDE SEQUENCE [LARGE SCALE GENOMIC DNA]</scope>
    <source>
        <strain evidence="8">CAU 1183</strain>
    </source>
</reference>
<feature type="transmembrane region" description="Helical" evidence="6">
    <location>
        <begin position="127"/>
        <end position="153"/>
    </location>
</feature>
<gene>
    <name evidence="7" type="ORF">CWR48_02360</name>
</gene>
<dbReference type="Proteomes" id="UP000257143">
    <property type="component" value="Unassembled WGS sequence"/>
</dbReference>
<dbReference type="NCBIfam" id="TIGR00765">
    <property type="entry name" value="yihY_not_rbn"/>
    <property type="match status" value="1"/>
</dbReference>
<accession>A0A3D8Q1J7</accession>
<dbReference type="InterPro" id="IPR017039">
    <property type="entry name" value="Virul_fac_BrkB"/>
</dbReference>
<proteinExistence type="predicted"/>
<comment type="caution">
    <text evidence="7">The sequence shown here is derived from an EMBL/GenBank/DDBJ whole genome shotgun (WGS) entry which is preliminary data.</text>
</comment>
<evidence type="ECO:0000256" key="6">
    <source>
        <dbReference type="SAM" id="Phobius"/>
    </source>
</evidence>
<keyword evidence="3 6" id="KW-0812">Transmembrane</keyword>
<keyword evidence="2" id="KW-1003">Cell membrane</keyword>
<dbReference type="Pfam" id="PF03631">
    <property type="entry name" value="Virul_fac_BrkB"/>
    <property type="match status" value="1"/>
</dbReference>
<feature type="transmembrane region" description="Helical" evidence="6">
    <location>
        <begin position="28"/>
        <end position="49"/>
    </location>
</feature>
<keyword evidence="4 6" id="KW-1133">Transmembrane helix</keyword>
<feature type="transmembrane region" description="Helical" evidence="6">
    <location>
        <begin position="205"/>
        <end position="226"/>
    </location>
</feature>
<evidence type="ECO:0000256" key="3">
    <source>
        <dbReference type="ARBA" id="ARBA00022692"/>
    </source>
</evidence>
<evidence type="ECO:0000256" key="2">
    <source>
        <dbReference type="ARBA" id="ARBA00022475"/>
    </source>
</evidence>
<organism evidence="7 8">
    <name type="scientific">Oceanobacillus arenosus</name>
    <dbReference type="NCBI Taxonomy" id="1229153"/>
    <lineage>
        <taxon>Bacteria</taxon>
        <taxon>Bacillati</taxon>
        <taxon>Bacillota</taxon>
        <taxon>Bacilli</taxon>
        <taxon>Bacillales</taxon>
        <taxon>Bacillaceae</taxon>
        <taxon>Oceanobacillus</taxon>
    </lineage>
</organism>
<dbReference type="PANTHER" id="PTHR30213">
    <property type="entry name" value="INNER MEMBRANE PROTEIN YHJD"/>
    <property type="match status" value="1"/>
</dbReference>
<dbReference type="AlphaFoldDB" id="A0A3D8Q1J7"/>
<evidence type="ECO:0000256" key="5">
    <source>
        <dbReference type="ARBA" id="ARBA00023136"/>
    </source>
</evidence>
<dbReference type="EMBL" id="PIOC01000002">
    <property type="protein sequence ID" value="RDW21902.1"/>
    <property type="molecule type" value="Genomic_DNA"/>
</dbReference>
<sequence>MSTLKYYATGLMKKFKEGNVPLLAAAQAYYYLLAVFPLLIVCFAIIPYFNIDAREVVQFIQSFVPVEVTSMFEESIIRFIETPRGGLLTVGIIGAIWSASNGVNAFIKSLSEAYDVEETRSFIVVRLIAFGLTIGMILALIVAILLPVFGNIIVEYLGSYSGITNETTLLLQVGRWVVSIIVLSAFLLCLYRFAPNKKMPFKHIILGAVSASVLWQLLTVGFSFYVSNFGNYSATYGSIGGIIVLMIWFFLTGIVLMVGALLNVLYHERQLLEEAVIYKEESAR</sequence>
<keyword evidence="5 6" id="KW-0472">Membrane</keyword>
<feature type="transmembrane region" description="Helical" evidence="6">
    <location>
        <begin position="238"/>
        <end position="262"/>
    </location>
</feature>
<name>A0A3D8Q1J7_9BACI</name>
<dbReference type="OrthoDB" id="9775903at2"/>
<feature type="transmembrane region" description="Helical" evidence="6">
    <location>
        <begin position="173"/>
        <end position="193"/>
    </location>
</feature>
<protein>
    <submittedName>
        <fullName evidence="7">Ribonuclease</fullName>
    </submittedName>
</protein>
<dbReference type="PIRSF" id="PIRSF035875">
    <property type="entry name" value="RNase_BN"/>
    <property type="match status" value="1"/>
</dbReference>
<evidence type="ECO:0000256" key="4">
    <source>
        <dbReference type="ARBA" id="ARBA00022989"/>
    </source>
</evidence>
<dbReference type="GO" id="GO:0005886">
    <property type="term" value="C:plasma membrane"/>
    <property type="evidence" value="ECO:0007669"/>
    <property type="project" value="UniProtKB-SubCell"/>
</dbReference>
<evidence type="ECO:0000313" key="7">
    <source>
        <dbReference type="EMBL" id="RDW21902.1"/>
    </source>
</evidence>